<gene>
    <name evidence="1" type="ORF">MCNF_37160</name>
</gene>
<proteinExistence type="predicted"/>
<protein>
    <recommendedName>
        <fullName evidence="3">ESX-1 secretion-associated protein</fullName>
    </recommendedName>
</protein>
<dbReference type="AlphaFoldDB" id="A0A7I7Y1W6"/>
<sequence>MRVDQAALRAVADNFEDLARTVSRTAQCPWRFSGASAGRAYIADGDAWRRAAEGLIADCALWSRAAGEIAASLHTGIARYSEADRVAAAAVG</sequence>
<name>A0A7I7Y1W6_9MYCO</name>
<evidence type="ECO:0000313" key="2">
    <source>
        <dbReference type="Proteomes" id="UP000466931"/>
    </source>
</evidence>
<evidence type="ECO:0000313" key="1">
    <source>
        <dbReference type="EMBL" id="BBZ35111.1"/>
    </source>
</evidence>
<dbReference type="EMBL" id="AP022612">
    <property type="protein sequence ID" value="BBZ35111.1"/>
    <property type="molecule type" value="Genomic_DNA"/>
</dbReference>
<keyword evidence="2" id="KW-1185">Reference proteome</keyword>
<organism evidence="1 2">
    <name type="scientific">Mycolicibacterium confluentis</name>
    <dbReference type="NCBI Taxonomy" id="28047"/>
    <lineage>
        <taxon>Bacteria</taxon>
        <taxon>Bacillati</taxon>
        <taxon>Actinomycetota</taxon>
        <taxon>Actinomycetes</taxon>
        <taxon>Mycobacteriales</taxon>
        <taxon>Mycobacteriaceae</taxon>
        <taxon>Mycolicibacterium</taxon>
    </lineage>
</organism>
<dbReference type="Proteomes" id="UP000466931">
    <property type="component" value="Chromosome"/>
</dbReference>
<evidence type="ECO:0008006" key="3">
    <source>
        <dbReference type="Google" id="ProtNLM"/>
    </source>
</evidence>
<reference evidence="1" key="1">
    <citation type="journal article" date="2019" name="Emerg. Microbes Infect.">
        <title>Comprehensive subspecies identification of 175 nontuberculous mycobacteria species based on 7547 genomic profiles.</title>
        <authorList>
            <person name="Matsumoto Y."/>
            <person name="Kinjo T."/>
            <person name="Motooka D."/>
            <person name="Nabeya D."/>
            <person name="Jung N."/>
            <person name="Uechi K."/>
            <person name="Horii T."/>
            <person name="Iida T."/>
            <person name="Fujita J."/>
            <person name="Nakamura S."/>
        </authorList>
    </citation>
    <scope>NUCLEOTIDE SEQUENCE [LARGE SCALE GENOMIC DNA]</scope>
    <source>
        <strain evidence="1">JCM 13671</strain>
    </source>
</reference>
<reference evidence="1" key="2">
    <citation type="submission" date="2020-02" db="EMBL/GenBank/DDBJ databases">
        <authorList>
            <person name="Matsumoto Y."/>
            <person name="Motooka D."/>
            <person name="Nakamura S."/>
        </authorList>
    </citation>
    <scope>NUCLEOTIDE SEQUENCE</scope>
    <source>
        <strain evidence="1">JCM 13671</strain>
    </source>
</reference>
<accession>A0A7I7Y1W6</accession>